<feature type="region of interest" description="Disordered" evidence="1">
    <location>
        <begin position="84"/>
        <end position="141"/>
    </location>
</feature>
<comment type="caution">
    <text evidence="2">The sequence shown here is derived from an EMBL/GenBank/DDBJ whole genome shotgun (WGS) entry which is preliminary data.</text>
</comment>
<protein>
    <recommendedName>
        <fullName evidence="4">Shugoshin C-terminal domain-containing protein</fullName>
    </recommendedName>
</protein>
<name>A0ABN8MCW2_9CNID</name>
<keyword evidence="3" id="KW-1185">Reference proteome</keyword>
<evidence type="ECO:0000313" key="3">
    <source>
        <dbReference type="Proteomes" id="UP001159427"/>
    </source>
</evidence>
<proteinExistence type="predicted"/>
<accession>A0ABN8MCW2</accession>
<feature type="compositionally biased region" description="Basic and acidic residues" evidence="1">
    <location>
        <begin position="7"/>
        <end position="19"/>
    </location>
</feature>
<feature type="region of interest" description="Disordered" evidence="1">
    <location>
        <begin position="1"/>
        <end position="29"/>
    </location>
</feature>
<gene>
    <name evidence="2" type="ORF">PEVE_00030083</name>
</gene>
<feature type="compositionally biased region" description="Low complexity" evidence="1">
    <location>
        <begin position="119"/>
        <end position="128"/>
    </location>
</feature>
<reference evidence="2 3" key="1">
    <citation type="submission" date="2022-05" db="EMBL/GenBank/DDBJ databases">
        <authorList>
            <consortium name="Genoscope - CEA"/>
            <person name="William W."/>
        </authorList>
    </citation>
    <scope>NUCLEOTIDE SEQUENCE [LARGE SCALE GENOMIC DNA]</scope>
</reference>
<evidence type="ECO:0000313" key="2">
    <source>
        <dbReference type="EMBL" id="CAH3026851.1"/>
    </source>
</evidence>
<sequence length="398" mass="44842">MQGTKSENLHRRNQNKETEALGLRNARARQSRLEEIGGKLDRAKHKSMRTSNSQKARILSELSSIHRVFEPIYLIKDDQERLAKSESAEENGAMHTTRKVESDATNAFAKQPRLLRRAQTQSITSSQTNQPNAEEDSQCPGEKIIILPDTKCLVNDGKIGTLRQRSNSWSPHSPCSAPESSCCAFQSKREYIAKLRTAVVEPRVSNSMSSLTLGYMAFKRNLKNKRRPERMARASGSVESRFRSISLDETELTVIPEFAEESDAGEKETVLTPKSSISLKRGAKQKIGFNRHLSVPNGQNQHFVSTFLWPSMKSSRVPREFIRVKNTDLRKEDINGNFKGAEEGETDTADEFLRQKVRFSQNRRISLRRASKLIKPLGTGCFSNSFQAVSQLKSGKPS</sequence>
<evidence type="ECO:0000256" key="1">
    <source>
        <dbReference type="SAM" id="MobiDB-lite"/>
    </source>
</evidence>
<organism evidence="2 3">
    <name type="scientific">Porites evermanni</name>
    <dbReference type="NCBI Taxonomy" id="104178"/>
    <lineage>
        <taxon>Eukaryota</taxon>
        <taxon>Metazoa</taxon>
        <taxon>Cnidaria</taxon>
        <taxon>Anthozoa</taxon>
        <taxon>Hexacorallia</taxon>
        <taxon>Scleractinia</taxon>
        <taxon>Fungiina</taxon>
        <taxon>Poritidae</taxon>
        <taxon>Porites</taxon>
    </lineage>
</organism>
<evidence type="ECO:0008006" key="4">
    <source>
        <dbReference type="Google" id="ProtNLM"/>
    </source>
</evidence>
<dbReference type="EMBL" id="CALNXI010000424">
    <property type="protein sequence ID" value="CAH3026851.1"/>
    <property type="molecule type" value="Genomic_DNA"/>
</dbReference>
<dbReference type="Proteomes" id="UP001159427">
    <property type="component" value="Unassembled WGS sequence"/>
</dbReference>